<dbReference type="PANTHER" id="PTHR34580:SF3">
    <property type="entry name" value="PROTEIN PAFB"/>
    <property type="match status" value="1"/>
</dbReference>
<dbReference type="Gene3D" id="1.10.10.10">
    <property type="entry name" value="Winged helix-like DNA-binding domain superfamily/Winged helix DNA-binding domain"/>
    <property type="match status" value="1"/>
</dbReference>
<evidence type="ECO:0000256" key="1">
    <source>
        <dbReference type="ARBA" id="ARBA00023015"/>
    </source>
</evidence>
<keyword evidence="3" id="KW-0804">Transcription</keyword>
<protein>
    <submittedName>
        <fullName evidence="5">WYL domain-containing protein</fullName>
    </submittedName>
</protein>
<keyword evidence="1" id="KW-0805">Transcription regulation</keyword>
<accession>A0ABT4UY46</accession>
<dbReference type="Pfam" id="PF13280">
    <property type="entry name" value="WYL"/>
    <property type="match status" value="1"/>
</dbReference>
<proteinExistence type="predicted"/>
<dbReference type="EMBL" id="JAQGLA010000018">
    <property type="protein sequence ID" value="MDA3626631.1"/>
    <property type="molecule type" value="Genomic_DNA"/>
</dbReference>
<feature type="domain" description="HTH deoR-type" evidence="4">
    <location>
        <begin position="4"/>
        <end position="63"/>
    </location>
</feature>
<dbReference type="SUPFAM" id="SSF46785">
    <property type="entry name" value="Winged helix' DNA-binding domain"/>
    <property type="match status" value="1"/>
</dbReference>
<sequence length="322" mass="35110">MTTLPARLLRLLSLLQSRREWSGAELADRLEVTGRTVRRDIDRLRELGYPVSSTTGTAGGYRLESGKNLPPLLLDDDEAVAVAAGLLTAASGSITGIEESSIRALAKLEQVLPARLRARVAAVSGATVPMVVRDGPQVDAATLATAAAACRDREVLSFDYVKRDGAAQPRRVEPHSVVAVVGLWYLIAFDPERDDWRTFRLDRLQDPLATGRRFEPRELPAESAADYLRSSIADAPYRYTAQVSAQAPAEVVREHLHPLLPSRVTPTGVNDCTVELGEDSLSRITRQIAALAALDVEFTVDTSDELREQLRATLHRGLDALS</sequence>
<dbReference type="PROSITE" id="PS51000">
    <property type="entry name" value="HTH_DEOR_2"/>
    <property type="match status" value="1"/>
</dbReference>
<dbReference type="PROSITE" id="PS00894">
    <property type="entry name" value="HTH_DEOR_1"/>
    <property type="match status" value="1"/>
</dbReference>
<gene>
    <name evidence="5" type="ORF">OU415_14390</name>
</gene>
<dbReference type="InterPro" id="IPR051534">
    <property type="entry name" value="CBASS_pafABC_assoc_protein"/>
</dbReference>
<evidence type="ECO:0000256" key="2">
    <source>
        <dbReference type="ARBA" id="ARBA00023125"/>
    </source>
</evidence>
<dbReference type="SMART" id="SM00420">
    <property type="entry name" value="HTH_DEOR"/>
    <property type="match status" value="1"/>
</dbReference>
<name>A0ABT4UY46_9PSEU</name>
<keyword evidence="6" id="KW-1185">Reference proteome</keyword>
<dbReference type="PROSITE" id="PS52050">
    <property type="entry name" value="WYL"/>
    <property type="match status" value="1"/>
</dbReference>
<dbReference type="InterPro" id="IPR001034">
    <property type="entry name" value="DeoR_HTH"/>
</dbReference>
<dbReference type="InterPro" id="IPR036388">
    <property type="entry name" value="WH-like_DNA-bd_sf"/>
</dbReference>
<dbReference type="InterPro" id="IPR013196">
    <property type="entry name" value="HTH_11"/>
</dbReference>
<dbReference type="RefSeq" id="WP_270949239.1">
    <property type="nucleotide sequence ID" value="NZ_JAQGLA010000018.1"/>
</dbReference>
<evidence type="ECO:0000259" key="4">
    <source>
        <dbReference type="PROSITE" id="PS51000"/>
    </source>
</evidence>
<evidence type="ECO:0000313" key="6">
    <source>
        <dbReference type="Proteomes" id="UP001210380"/>
    </source>
</evidence>
<evidence type="ECO:0000256" key="3">
    <source>
        <dbReference type="ARBA" id="ARBA00023163"/>
    </source>
</evidence>
<organism evidence="5 6">
    <name type="scientific">Saccharopolyspora oryzae</name>
    <dbReference type="NCBI Taxonomy" id="2997343"/>
    <lineage>
        <taxon>Bacteria</taxon>
        <taxon>Bacillati</taxon>
        <taxon>Actinomycetota</taxon>
        <taxon>Actinomycetes</taxon>
        <taxon>Pseudonocardiales</taxon>
        <taxon>Pseudonocardiaceae</taxon>
        <taxon>Saccharopolyspora</taxon>
    </lineage>
</organism>
<keyword evidence="2" id="KW-0238">DNA-binding</keyword>
<dbReference type="Pfam" id="PF08279">
    <property type="entry name" value="HTH_11"/>
    <property type="match status" value="1"/>
</dbReference>
<dbReference type="PANTHER" id="PTHR34580">
    <property type="match status" value="1"/>
</dbReference>
<reference evidence="5 6" key="1">
    <citation type="submission" date="2022-11" db="EMBL/GenBank/DDBJ databases">
        <title>Draft genome sequence of Saccharopolyspora sp. WRP15-2 isolated from rhizosphere soils of wild rice in Thailand.</title>
        <authorList>
            <person name="Duangmal K."/>
            <person name="Kammanee S."/>
            <person name="Muangham S."/>
        </authorList>
    </citation>
    <scope>NUCLEOTIDE SEQUENCE [LARGE SCALE GENOMIC DNA]</scope>
    <source>
        <strain evidence="5 6">WRP15-2</strain>
    </source>
</reference>
<dbReference type="InterPro" id="IPR018356">
    <property type="entry name" value="Tscrpt_reg_HTH_DeoR_CS"/>
</dbReference>
<evidence type="ECO:0000313" key="5">
    <source>
        <dbReference type="EMBL" id="MDA3626631.1"/>
    </source>
</evidence>
<dbReference type="Proteomes" id="UP001210380">
    <property type="component" value="Unassembled WGS sequence"/>
</dbReference>
<comment type="caution">
    <text evidence="5">The sequence shown here is derived from an EMBL/GenBank/DDBJ whole genome shotgun (WGS) entry which is preliminary data.</text>
</comment>
<dbReference type="InterPro" id="IPR026881">
    <property type="entry name" value="WYL_dom"/>
</dbReference>
<dbReference type="InterPro" id="IPR036390">
    <property type="entry name" value="WH_DNA-bd_sf"/>
</dbReference>